<dbReference type="EMBL" id="JAUOZU010000018">
    <property type="protein sequence ID" value="MDO6966552.1"/>
    <property type="molecule type" value="Genomic_DNA"/>
</dbReference>
<dbReference type="CDD" id="cd02021">
    <property type="entry name" value="GntK"/>
    <property type="match status" value="1"/>
</dbReference>
<evidence type="ECO:0000256" key="8">
    <source>
        <dbReference type="ARBA" id="ARBA00048090"/>
    </source>
</evidence>
<comment type="catalytic activity">
    <reaction evidence="8 9">
        <text>D-gluconate + ATP = 6-phospho-D-gluconate + ADP + H(+)</text>
        <dbReference type="Rhea" id="RHEA:19433"/>
        <dbReference type="ChEBI" id="CHEBI:15378"/>
        <dbReference type="ChEBI" id="CHEBI:18391"/>
        <dbReference type="ChEBI" id="CHEBI:30616"/>
        <dbReference type="ChEBI" id="CHEBI:58759"/>
        <dbReference type="ChEBI" id="CHEBI:456216"/>
        <dbReference type="EC" id="2.7.1.12"/>
    </reaction>
</comment>
<dbReference type="RefSeq" id="WP_304378481.1">
    <property type="nucleotide sequence ID" value="NZ_JAUOZU010000018.1"/>
</dbReference>
<dbReference type="InterPro" id="IPR006001">
    <property type="entry name" value="Therm_gnt_kin"/>
</dbReference>
<evidence type="ECO:0000256" key="5">
    <source>
        <dbReference type="ARBA" id="ARBA00022741"/>
    </source>
</evidence>
<accession>A0ABT8YS35</accession>
<evidence type="ECO:0000256" key="4">
    <source>
        <dbReference type="ARBA" id="ARBA00022679"/>
    </source>
</evidence>
<protein>
    <recommendedName>
        <fullName evidence="3 9">Gluconokinase</fullName>
        <ecNumber evidence="3 9">2.7.1.12</ecNumber>
    </recommendedName>
</protein>
<evidence type="ECO:0000256" key="7">
    <source>
        <dbReference type="ARBA" id="ARBA00022840"/>
    </source>
</evidence>
<dbReference type="SUPFAM" id="SSF52540">
    <property type="entry name" value="P-loop containing nucleoside triphosphate hydrolases"/>
    <property type="match status" value="1"/>
</dbReference>
<evidence type="ECO:0000256" key="2">
    <source>
        <dbReference type="ARBA" id="ARBA00008420"/>
    </source>
</evidence>
<dbReference type="GO" id="GO:0046316">
    <property type="term" value="F:gluconokinase activity"/>
    <property type="evidence" value="ECO:0007669"/>
    <property type="project" value="UniProtKB-EC"/>
</dbReference>
<organism evidence="10 11">
    <name type="scientific">Rhizobium alvei</name>
    <dbReference type="NCBI Taxonomy" id="1132659"/>
    <lineage>
        <taxon>Bacteria</taxon>
        <taxon>Pseudomonadati</taxon>
        <taxon>Pseudomonadota</taxon>
        <taxon>Alphaproteobacteria</taxon>
        <taxon>Hyphomicrobiales</taxon>
        <taxon>Rhizobiaceae</taxon>
        <taxon>Rhizobium/Agrobacterium group</taxon>
        <taxon>Rhizobium</taxon>
    </lineage>
</organism>
<reference evidence="10" key="2">
    <citation type="submission" date="2023-07" db="EMBL/GenBank/DDBJ databases">
        <authorList>
            <person name="Shen H."/>
        </authorList>
    </citation>
    <scope>NUCLEOTIDE SEQUENCE</scope>
    <source>
        <strain evidence="10">TNR-22</strain>
    </source>
</reference>
<evidence type="ECO:0000313" key="11">
    <source>
        <dbReference type="Proteomes" id="UP001174932"/>
    </source>
</evidence>
<evidence type="ECO:0000313" key="10">
    <source>
        <dbReference type="EMBL" id="MDO6966552.1"/>
    </source>
</evidence>
<keyword evidence="7 9" id="KW-0067">ATP-binding</keyword>
<evidence type="ECO:0000256" key="9">
    <source>
        <dbReference type="RuleBase" id="RU363066"/>
    </source>
</evidence>
<sequence length="184" mass="19794">MSTAVSQPVSEKAQPWAIVVMGVSGCGKSSVGRAIGAALKIDFVEGDELHPPANIDKMSNGIPLTDEDRWPWLDRIGQIISNAQREGRSVVVSCSSLRKAYRDRLRHAGRVLFVYLEGSEELLTGRMSRREGHFMPVSLLKNQLAVLEPPKGEPSVLAIDISGSSAEVKQEAIAAVAAFLNATG</sequence>
<dbReference type="PANTHER" id="PTHR43442:SF3">
    <property type="entry name" value="GLUCONOKINASE-RELATED"/>
    <property type="match status" value="1"/>
</dbReference>
<gene>
    <name evidence="10" type="ORF">Q4481_21565</name>
</gene>
<dbReference type="Pfam" id="PF13671">
    <property type="entry name" value="AAA_33"/>
    <property type="match status" value="1"/>
</dbReference>
<name>A0ABT8YS35_9HYPH</name>
<comment type="caution">
    <text evidence="10">The sequence shown here is derived from an EMBL/GenBank/DDBJ whole genome shotgun (WGS) entry which is preliminary data.</text>
</comment>
<dbReference type="EC" id="2.7.1.12" evidence="3 9"/>
<dbReference type="Proteomes" id="UP001174932">
    <property type="component" value="Unassembled WGS sequence"/>
</dbReference>
<evidence type="ECO:0000256" key="1">
    <source>
        <dbReference type="ARBA" id="ARBA00004761"/>
    </source>
</evidence>
<dbReference type="NCBIfam" id="TIGR01313">
    <property type="entry name" value="therm_gnt_kin"/>
    <property type="match status" value="1"/>
</dbReference>
<keyword evidence="11" id="KW-1185">Reference proteome</keyword>
<dbReference type="PANTHER" id="PTHR43442">
    <property type="entry name" value="GLUCONOKINASE-RELATED"/>
    <property type="match status" value="1"/>
</dbReference>
<evidence type="ECO:0000256" key="3">
    <source>
        <dbReference type="ARBA" id="ARBA00012054"/>
    </source>
</evidence>
<evidence type="ECO:0000256" key="6">
    <source>
        <dbReference type="ARBA" id="ARBA00022777"/>
    </source>
</evidence>
<keyword evidence="5 9" id="KW-0547">Nucleotide-binding</keyword>
<comment type="pathway">
    <text evidence="1">Carbohydrate acid metabolism.</text>
</comment>
<keyword evidence="6 9" id="KW-0418">Kinase</keyword>
<comment type="similarity">
    <text evidence="2 9">Belongs to the gluconokinase GntK/GntV family.</text>
</comment>
<proteinExistence type="inferred from homology"/>
<reference evidence="10" key="1">
    <citation type="journal article" date="2015" name="Int. J. Syst. Evol. Microbiol.">
        <title>Rhizobium alvei sp. nov., isolated from a freshwater river.</title>
        <authorList>
            <person name="Sheu S.Y."/>
            <person name="Huang H.W."/>
            <person name="Young C.C."/>
            <person name="Chen W.M."/>
        </authorList>
    </citation>
    <scope>NUCLEOTIDE SEQUENCE</scope>
    <source>
        <strain evidence="10">TNR-22</strain>
    </source>
</reference>
<keyword evidence="4 9" id="KW-0808">Transferase</keyword>
<dbReference type="InterPro" id="IPR027417">
    <property type="entry name" value="P-loop_NTPase"/>
</dbReference>
<dbReference type="Gene3D" id="3.40.50.300">
    <property type="entry name" value="P-loop containing nucleotide triphosphate hydrolases"/>
    <property type="match status" value="1"/>
</dbReference>